<protein>
    <recommendedName>
        <fullName evidence="4">Transmembrane protein</fullName>
    </recommendedName>
</protein>
<name>J9DKA1_EDHAE</name>
<keyword evidence="3" id="KW-1185">Reference proteome</keyword>
<dbReference type="EMBL" id="AFBI03000113">
    <property type="protein sequence ID" value="EJW01802.1"/>
    <property type="molecule type" value="Genomic_DNA"/>
</dbReference>
<evidence type="ECO:0000313" key="2">
    <source>
        <dbReference type="EMBL" id="EJW01802.1"/>
    </source>
</evidence>
<comment type="caution">
    <text evidence="2">The sequence shown here is derived from an EMBL/GenBank/DDBJ whole genome shotgun (WGS) entry which is preliminary data.</text>
</comment>
<reference evidence="3" key="2">
    <citation type="submission" date="2015-07" db="EMBL/GenBank/DDBJ databases">
        <title>Contrasting host-pathogen interactions and genome evolution in two generalist and specialist microsporidian pathogens of mosquitoes.</title>
        <authorList>
            <consortium name="The Broad Institute Genomics Platform"/>
            <consortium name="The Broad Institute Genome Sequencing Center for Infectious Disease"/>
            <person name="Cuomo C.A."/>
            <person name="Sanscrainte N.D."/>
            <person name="Goldberg J.M."/>
            <person name="Heiman D."/>
            <person name="Young S."/>
            <person name="Zeng Q."/>
            <person name="Becnel J.J."/>
            <person name="Birren B.W."/>
        </authorList>
    </citation>
    <scope>NUCLEOTIDE SEQUENCE [LARGE SCALE GENOMIC DNA]</scope>
    <source>
        <strain evidence="3">USNM 41457</strain>
    </source>
</reference>
<reference evidence="2 3" key="1">
    <citation type="submission" date="2011-08" db="EMBL/GenBank/DDBJ databases">
        <authorList>
            <person name="Liu Z.J."/>
            <person name="Shi F.L."/>
            <person name="Lu J.Q."/>
            <person name="Li M."/>
            <person name="Wang Z.L."/>
        </authorList>
    </citation>
    <scope>NUCLEOTIDE SEQUENCE [LARGE SCALE GENOMIC DNA]</scope>
    <source>
        <strain evidence="2 3">USNM 41457</strain>
    </source>
</reference>
<keyword evidence="1" id="KW-0812">Transmembrane</keyword>
<gene>
    <name evidence="2" type="ORF">EDEG_03710</name>
</gene>
<proteinExistence type="predicted"/>
<dbReference type="Proteomes" id="UP000003163">
    <property type="component" value="Unassembled WGS sequence"/>
</dbReference>
<dbReference type="AlphaFoldDB" id="J9DKA1"/>
<evidence type="ECO:0000256" key="1">
    <source>
        <dbReference type="SAM" id="Phobius"/>
    </source>
</evidence>
<accession>J9DKA1</accession>
<organism evidence="2 3">
    <name type="scientific">Edhazardia aedis (strain USNM 41457)</name>
    <name type="common">Microsporidian parasite</name>
    <dbReference type="NCBI Taxonomy" id="1003232"/>
    <lineage>
        <taxon>Eukaryota</taxon>
        <taxon>Fungi</taxon>
        <taxon>Fungi incertae sedis</taxon>
        <taxon>Microsporidia</taxon>
        <taxon>Edhazardia</taxon>
    </lineage>
</organism>
<feature type="transmembrane region" description="Helical" evidence="1">
    <location>
        <begin position="88"/>
        <end position="108"/>
    </location>
</feature>
<evidence type="ECO:0008006" key="4">
    <source>
        <dbReference type="Google" id="ProtNLM"/>
    </source>
</evidence>
<keyword evidence="1" id="KW-0472">Membrane</keyword>
<keyword evidence="1" id="KW-1133">Transmembrane helix</keyword>
<evidence type="ECO:0000313" key="3">
    <source>
        <dbReference type="Proteomes" id="UP000003163"/>
    </source>
</evidence>
<dbReference type="InParanoid" id="J9DKA1"/>
<sequence>MQEPKGLISLQNFFFTTTTHLVKIMGAGKCLYINIFCSAIEHQRNNLVLTFENQIFWTQQSKFCKKRYKFTFHISCRLYRLILKYKKFIIHLYCLTFYIYFLLYINLIDNHQLKIYEFI</sequence>
<dbReference type="VEuPathDB" id="MicrosporidiaDB:EDEG_03710"/>
<dbReference type="HOGENOM" id="CLU_2061452_0_0_1"/>